<name>A0A4Z2HQ41_9TELE</name>
<organism evidence="3 4">
    <name type="scientific">Liparis tanakae</name>
    <name type="common">Tanaka's snailfish</name>
    <dbReference type="NCBI Taxonomy" id="230148"/>
    <lineage>
        <taxon>Eukaryota</taxon>
        <taxon>Metazoa</taxon>
        <taxon>Chordata</taxon>
        <taxon>Craniata</taxon>
        <taxon>Vertebrata</taxon>
        <taxon>Euteleostomi</taxon>
        <taxon>Actinopterygii</taxon>
        <taxon>Neopterygii</taxon>
        <taxon>Teleostei</taxon>
        <taxon>Neoteleostei</taxon>
        <taxon>Acanthomorphata</taxon>
        <taxon>Eupercaria</taxon>
        <taxon>Perciformes</taxon>
        <taxon>Cottioidei</taxon>
        <taxon>Cottales</taxon>
        <taxon>Liparidae</taxon>
        <taxon>Liparis</taxon>
    </lineage>
</organism>
<keyword evidence="4" id="KW-1185">Reference proteome</keyword>
<dbReference type="GO" id="GO:0006887">
    <property type="term" value="P:exocytosis"/>
    <property type="evidence" value="ECO:0007669"/>
    <property type="project" value="TreeGrafter"/>
</dbReference>
<sequence>MRRISVCDEDKFRHNEFIGETRIPLKKLKPNQIKNFNNCLEKQLPLSTSNNVATVLAYGELESTAATTGHENWSRPGGYVTRELESTGWLRDTRTGVDRVAK</sequence>
<dbReference type="PANTHER" id="PTHR45729:SF9">
    <property type="entry name" value="DOUBLE C2-LIKE DOMAIN-CONTAINING PROTEIN BETA"/>
    <property type="match status" value="1"/>
</dbReference>
<proteinExistence type="predicted"/>
<evidence type="ECO:0000313" key="3">
    <source>
        <dbReference type="EMBL" id="TNN67375.1"/>
    </source>
</evidence>
<dbReference type="InterPro" id="IPR000008">
    <property type="entry name" value="C2_dom"/>
</dbReference>
<dbReference type="OrthoDB" id="270970at2759"/>
<dbReference type="GO" id="GO:0017158">
    <property type="term" value="P:regulation of calcium ion-dependent exocytosis"/>
    <property type="evidence" value="ECO:0007669"/>
    <property type="project" value="TreeGrafter"/>
</dbReference>
<dbReference type="GO" id="GO:0098793">
    <property type="term" value="C:presynapse"/>
    <property type="evidence" value="ECO:0007669"/>
    <property type="project" value="GOC"/>
</dbReference>
<feature type="domain" description="C2" evidence="2">
    <location>
        <begin position="3"/>
        <end position="35"/>
    </location>
</feature>
<dbReference type="Proteomes" id="UP000314294">
    <property type="component" value="Unassembled WGS sequence"/>
</dbReference>
<dbReference type="Gene3D" id="2.60.40.150">
    <property type="entry name" value="C2 domain"/>
    <property type="match status" value="1"/>
</dbReference>
<dbReference type="PANTHER" id="PTHR45729">
    <property type="entry name" value="RABPHILIN, ISOFORM A"/>
    <property type="match status" value="1"/>
</dbReference>
<protein>
    <submittedName>
        <fullName evidence="3">Double C2-like domain-containing protein beta</fullName>
    </submittedName>
</protein>
<evidence type="ECO:0000313" key="4">
    <source>
        <dbReference type="Proteomes" id="UP000314294"/>
    </source>
</evidence>
<dbReference type="Pfam" id="PF00168">
    <property type="entry name" value="C2"/>
    <property type="match status" value="1"/>
</dbReference>
<comment type="caution">
    <text evidence="3">The sequence shown here is derived from an EMBL/GenBank/DDBJ whole genome shotgun (WGS) entry which is preliminary data.</text>
</comment>
<evidence type="ECO:0000259" key="2">
    <source>
        <dbReference type="Pfam" id="PF00168"/>
    </source>
</evidence>
<dbReference type="InterPro" id="IPR035892">
    <property type="entry name" value="C2_domain_sf"/>
</dbReference>
<evidence type="ECO:0000256" key="1">
    <source>
        <dbReference type="ARBA" id="ARBA00022723"/>
    </source>
</evidence>
<dbReference type="SUPFAM" id="SSF49562">
    <property type="entry name" value="C2 domain (Calcium/lipid-binding domain, CaLB)"/>
    <property type="match status" value="1"/>
</dbReference>
<accession>A0A4Z2HQ41</accession>
<dbReference type="InterPro" id="IPR043566">
    <property type="entry name" value="Rabphilin/DOC2/Noc2"/>
</dbReference>
<dbReference type="EMBL" id="SRLO01000205">
    <property type="protein sequence ID" value="TNN67375.1"/>
    <property type="molecule type" value="Genomic_DNA"/>
</dbReference>
<dbReference type="GO" id="GO:0061669">
    <property type="term" value="P:spontaneous neurotransmitter secretion"/>
    <property type="evidence" value="ECO:0007669"/>
    <property type="project" value="TreeGrafter"/>
</dbReference>
<dbReference type="GO" id="GO:0046872">
    <property type="term" value="F:metal ion binding"/>
    <property type="evidence" value="ECO:0007669"/>
    <property type="project" value="UniProtKB-KW"/>
</dbReference>
<reference evidence="3 4" key="1">
    <citation type="submission" date="2019-03" db="EMBL/GenBank/DDBJ databases">
        <title>First draft genome of Liparis tanakae, snailfish: a comprehensive survey of snailfish specific genes.</title>
        <authorList>
            <person name="Kim W."/>
            <person name="Song I."/>
            <person name="Jeong J.-H."/>
            <person name="Kim D."/>
            <person name="Kim S."/>
            <person name="Ryu S."/>
            <person name="Song J.Y."/>
            <person name="Lee S.K."/>
        </authorList>
    </citation>
    <scope>NUCLEOTIDE SEQUENCE [LARGE SCALE GENOMIC DNA]</scope>
    <source>
        <tissue evidence="3">Muscle</tissue>
    </source>
</reference>
<gene>
    <name evidence="3" type="primary">DOC2B</name>
    <name evidence="3" type="ORF">EYF80_022482</name>
</gene>
<dbReference type="AlphaFoldDB" id="A0A4Z2HQ41"/>
<keyword evidence="1" id="KW-0479">Metal-binding</keyword>